<name>A0A069DMT4_9CNID</name>
<evidence type="ECO:0000256" key="3">
    <source>
        <dbReference type="ARBA" id="ARBA00022692"/>
    </source>
</evidence>
<evidence type="ECO:0000256" key="4">
    <source>
        <dbReference type="ARBA" id="ARBA00022729"/>
    </source>
</evidence>
<dbReference type="SUPFAM" id="SSF56112">
    <property type="entry name" value="Protein kinase-like (PK-like)"/>
    <property type="match status" value="1"/>
</dbReference>
<evidence type="ECO:0000256" key="5">
    <source>
        <dbReference type="ARBA" id="ARBA00022741"/>
    </source>
</evidence>
<feature type="compositionally biased region" description="Basic and acidic residues" evidence="12">
    <location>
        <begin position="189"/>
        <end position="204"/>
    </location>
</feature>
<evidence type="ECO:0000259" key="13">
    <source>
        <dbReference type="PROSITE" id="PS50011"/>
    </source>
</evidence>
<feature type="domain" description="Protein kinase" evidence="13">
    <location>
        <begin position="1"/>
        <end position="146"/>
    </location>
</feature>
<keyword evidence="4" id="KW-0732">Signal</keyword>
<proteinExistence type="evidence at transcript level"/>
<dbReference type="AlphaFoldDB" id="A0A069DMT4"/>
<dbReference type="GO" id="GO:0005886">
    <property type="term" value="C:plasma membrane"/>
    <property type="evidence" value="ECO:0007669"/>
    <property type="project" value="TreeGrafter"/>
</dbReference>
<evidence type="ECO:0000256" key="11">
    <source>
        <dbReference type="ARBA" id="ARBA00023170"/>
    </source>
</evidence>
<evidence type="ECO:0000256" key="9">
    <source>
        <dbReference type="ARBA" id="ARBA00023136"/>
    </source>
</evidence>
<dbReference type="InterPro" id="IPR000719">
    <property type="entry name" value="Prot_kinase_dom"/>
</dbReference>
<evidence type="ECO:0000256" key="1">
    <source>
        <dbReference type="ARBA" id="ARBA00004370"/>
    </source>
</evidence>
<evidence type="ECO:0000256" key="8">
    <source>
        <dbReference type="ARBA" id="ARBA00022989"/>
    </source>
</evidence>
<feature type="region of interest" description="Disordered" evidence="12">
    <location>
        <begin position="163"/>
        <end position="204"/>
    </location>
</feature>
<keyword evidence="5" id="KW-0547">Nucleotide-binding</keyword>
<dbReference type="PRINTS" id="PR00109">
    <property type="entry name" value="TYRKINASE"/>
</dbReference>
<dbReference type="InterPro" id="IPR020635">
    <property type="entry name" value="Tyr_kinase_cat_dom"/>
</dbReference>
<accession>A0A069DMT4</accession>
<keyword evidence="3" id="KW-0812">Transmembrane</keyword>
<dbReference type="GO" id="GO:0007169">
    <property type="term" value="P:cell surface receptor protein tyrosine kinase signaling pathway"/>
    <property type="evidence" value="ECO:0007669"/>
    <property type="project" value="TreeGrafter"/>
</dbReference>
<keyword evidence="9" id="KW-0472">Membrane</keyword>
<keyword evidence="11 14" id="KW-0675">Receptor</keyword>
<dbReference type="PANTHER" id="PTHR24416">
    <property type="entry name" value="TYROSINE-PROTEIN KINASE RECEPTOR"/>
    <property type="match status" value="1"/>
</dbReference>
<protein>
    <submittedName>
        <fullName evidence="14">Putative FGF receptor</fullName>
    </submittedName>
</protein>
<dbReference type="EMBL" id="GBGP01000269">
    <property type="protein sequence ID" value="JAC84926.1"/>
    <property type="molecule type" value="mRNA"/>
</dbReference>
<feature type="compositionally biased region" description="Low complexity" evidence="12">
    <location>
        <begin position="163"/>
        <end position="173"/>
    </location>
</feature>
<evidence type="ECO:0000313" key="14">
    <source>
        <dbReference type="EMBL" id="JAC84926.1"/>
    </source>
</evidence>
<dbReference type="SMART" id="SM00219">
    <property type="entry name" value="TyrKc"/>
    <property type="match status" value="1"/>
</dbReference>
<evidence type="ECO:0000256" key="2">
    <source>
        <dbReference type="ARBA" id="ARBA00022679"/>
    </source>
</evidence>
<dbReference type="InterPro" id="IPR011009">
    <property type="entry name" value="Kinase-like_dom_sf"/>
</dbReference>
<sequence length="204" mass="23326">RDIAARNVLVSENHVVKIADFGLARDVHQTDYYRKCTDGRLPVKWMAMEALFDRVYTVQSDIWSFGILAWEIVTLGGSPYPGIPLERLFDLLKQGYRMERPVNCTEKMYELMLKCWSEQPLRRPKYEDLIEDLEGQISEVSGIDYLDLQPPIIGYVHESVSSGRSASCSSENSAPVFETEDDSPNQTRRQQEQAKLLSDRSDGT</sequence>
<dbReference type="PROSITE" id="PS50011">
    <property type="entry name" value="PROTEIN_KINASE_DOM"/>
    <property type="match status" value="1"/>
</dbReference>
<dbReference type="Pfam" id="PF07714">
    <property type="entry name" value="PK_Tyr_Ser-Thr"/>
    <property type="match status" value="1"/>
</dbReference>
<dbReference type="InterPro" id="IPR001245">
    <property type="entry name" value="Ser-Thr/Tyr_kinase_cat_dom"/>
</dbReference>
<keyword evidence="6" id="KW-0418">Kinase</keyword>
<dbReference type="GO" id="GO:0004714">
    <property type="term" value="F:transmembrane receptor protein tyrosine kinase activity"/>
    <property type="evidence" value="ECO:0007669"/>
    <property type="project" value="TreeGrafter"/>
</dbReference>
<organism evidence="14">
    <name type="scientific">Clytia hemisphaerica</name>
    <dbReference type="NCBI Taxonomy" id="252671"/>
    <lineage>
        <taxon>Eukaryota</taxon>
        <taxon>Metazoa</taxon>
        <taxon>Cnidaria</taxon>
        <taxon>Hydrozoa</taxon>
        <taxon>Hydroidolina</taxon>
        <taxon>Leptothecata</taxon>
        <taxon>Obeliida</taxon>
        <taxon>Clytiidae</taxon>
        <taxon>Clytia</taxon>
    </lineage>
</organism>
<comment type="subcellular location">
    <subcellularLocation>
        <location evidence="1">Membrane</location>
    </subcellularLocation>
</comment>
<dbReference type="FunFam" id="1.10.510.10:FF:000554">
    <property type="entry name" value="Predicted protein"/>
    <property type="match status" value="1"/>
</dbReference>
<keyword evidence="7" id="KW-0067">ATP-binding</keyword>
<dbReference type="PANTHER" id="PTHR24416:SF550">
    <property type="entry name" value="FIBROBLAST GROWTH FACTOR RECEPTOR HOMOLOG 1-RELATED"/>
    <property type="match status" value="1"/>
</dbReference>
<evidence type="ECO:0000256" key="7">
    <source>
        <dbReference type="ARBA" id="ARBA00022840"/>
    </source>
</evidence>
<keyword evidence="8" id="KW-1133">Transmembrane helix</keyword>
<evidence type="ECO:0000256" key="12">
    <source>
        <dbReference type="SAM" id="MobiDB-lite"/>
    </source>
</evidence>
<dbReference type="GO" id="GO:0005524">
    <property type="term" value="F:ATP binding"/>
    <property type="evidence" value="ECO:0007669"/>
    <property type="project" value="UniProtKB-KW"/>
</dbReference>
<dbReference type="Gene3D" id="1.10.510.10">
    <property type="entry name" value="Transferase(Phosphotransferase) domain 1"/>
    <property type="match status" value="1"/>
</dbReference>
<keyword evidence="10" id="KW-0829">Tyrosine-protein kinase</keyword>
<reference evidence="14" key="1">
    <citation type="journal article" date="2014" name="PLoS Genet.">
        <title>Differential Responses to Wnt and PCP Disruption Predict Expression and Developmental Function of Conserved and Novel Genes in a Cnidarian.</title>
        <authorList>
            <person name="Lapebie P."/>
            <person name="Ruggiero A."/>
            <person name="Barreau C."/>
            <person name="Chevalier S."/>
            <person name="Chang P."/>
            <person name="Dru P."/>
            <person name="Houliston E."/>
            <person name="Momose T."/>
        </authorList>
    </citation>
    <scope>NUCLEOTIDE SEQUENCE</scope>
</reference>
<evidence type="ECO:0000256" key="6">
    <source>
        <dbReference type="ARBA" id="ARBA00022777"/>
    </source>
</evidence>
<evidence type="ECO:0000256" key="10">
    <source>
        <dbReference type="ARBA" id="ARBA00023137"/>
    </source>
</evidence>
<keyword evidence="2" id="KW-0808">Transferase</keyword>
<dbReference type="GO" id="GO:0043235">
    <property type="term" value="C:receptor complex"/>
    <property type="evidence" value="ECO:0007669"/>
    <property type="project" value="TreeGrafter"/>
</dbReference>
<feature type="non-terminal residue" evidence="14">
    <location>
        <position position="1"/>
    </location>
</feature>
<dbReference type="InterPro" id="IPR050122">
    <property type="entry name" value="RTK"/>
</dbReference>